<comment type="caution">
    <text evidence="1">The sequence shown here is derived from an EMBL/GenBank/DDBJ whole genome shotgun (WGS) entry which is preliminary data.</text>
</comment>
<evidence type="ECO:0000313" key="1">
    <source>
        <dbReference type="EMBL" id="KAB7486079.1"/>
    </source>
</evidence>
<evidence type="ECO:0000313" key="2">
    <source>
        <dbReference type="Proteomes" id="UP000451386"/>
    </source>
</evidence>
<dbReference type="EMBL" id="WDOP01000012">
    <property type="protein sequence ID" value="KAB7486079.1"/>
    <property type="molecule type" value="Genomic_DNA"/>
</dbReference>
<protein>
    <submittedName>
        <fullName evidence="1">Uncharacterized protein</fullName>
    </submittedName>
</protein>
<sequence>MRNLDEVIAAQGEDYAQFDQQAKQSVAACASLAMSIKSVLDTPILDESGALTDESGTLMRGFDGNPE</sequence>
<dbReference type="Proteomes" id="UP000451386">
    <property type="component" value="Unassembled WGS sequence"/>
</dbReference>
<reference evidence="1 2" key="1">
    <citation type="journal article" date="2019" name="Nat. Med.">
        <title>A library of human gut bacterial isolates paired with longitudinal multiomics data enables mechanistic microbiome research.</title>
        <authorList>
            <person name="Poyet M."/>
            <person name="Groussin M."/>
            <person name="Gibbons S.M."/>
            <person name="Avila-Pacheco J."/>
            <person name="Jiang X."/>
            <person name="Kearney S.M."/>
            <person name="Perrotta A.R."/>
            <person name="Berdy B."/>
            <person name="Zhao S."/>
            <person name="Lieberman T.D."/>
            <person name="Swanson P.K."/>
            <person name="Smith M."/>
            <person name="Roesemann S."/>
            <person name="Alexander J.E."/>
            <person name="Rich S.A."/>
            <person name="Livny J."/>
            <person name="Vlamakis H."/>
            <person name="Clish C."/>
            <person name="Bullock K."/>
            <person name="Deik A."/>
            <person name="Scott J."/>
            <person name="Pierce K.A."/>
            <person name="Xavier R.J."/>
            <person name="Alm E.J."/>
        </authorList>
    </citation>
    <scope>NUCLEOTIDE SEQUENCE [LARGE SCALE GENOMIC DNA]</scope>
    <source>
        <strain evidence="1 2">BIOML-A13</strain>
    </source>
</reference>
<name>A0A7J5TLU4_BIFBI</name>
<gene>
    <name evidence="1" type="ORF">GBA83_09255</name>
</gene>
<dbReference type="AlphaFoldDB" id="A0A7J5TLU4"/>
<proteinExistence type="predicted"/>
<dbReference type="RefSeq" id="WP_004219071.1">
    <property type="nucleotide sequence ID" value="NZ_WDOP01000012.1"/>
</dbReference>
<dbReference type="GeneID" id="29695123"/>
<accession>A0A7J5TLU4</accession>
<organism evidence="1 2">
    <name type="scientific">Bifidobacterium bifidum</name>
    <dbReference type="NCBI Taxonomy" id="1681"/>
    <lineage>
        <taxon>Bacteria</taxon>
        <taxon>Bacillati</taxon>
        <taxon>Actinomycetota</taxon>
        <taxon>Actinomycetes</taxon>
        <taxon>Bifidobacteriales</taxon>
        <taxon>Bifidobacteriaceae</taxon>
        <taxon>Bifidobacterium</taxon>
    </lineage>
</organism>